<evidence type="ECO:0000313" key="2">
    <source>
        <dbReference type="EMBL" id="RLK10289.1"/>
    </source>
</evidence>
<evidence type="ECO:0000256" key="1">
    <source>
        <dbReference type="SAM" id="MobiDB-lite"/>
    </source>
</evidence>
<proteinExistence type="predicted"/>
<dbReference type="OrthoDB" id="7870459at2"/>
<dbReference type="STRING" id="981384.GCA_000192475_02929"/>
<dbReference type="Proteomes" id="UP000271700">
    <property type="component" value="Unassembled WGS sequence"/>
</dbReference>
<reference evidence="2 3" key="1">
    <citation type="submission" date="2018-10" db="EMBL/GenBank/DDBJ databases">
        <title>Genomic Encyclopedia of Archaeal and Bacterial Type Strains, Phase II (KMG-II): from individual species to whole genera.</title>
        <authorList>
            <person name="Goeker M."/>
        </authorList>
    </citation>
    <scope>NUCLEOTIDE SEQUENCE [LARGE SCALE GENOMIC DNA]</scope>
    <source>
        <strain evidence="2 3">DSM 29317</strain>
    </source>
</reference>
<dbReference type="EMBL" id="RCCT01000001">
    <property type="protein sequence ID" value="RLK10289.1"/>
    <property type="molecule type" value="Genomic_DNA"/>
</dbReference>
<sequence>MKPAFVLSFSENGISLHHQSDGDWYCIGTIPLDAPDFTDQIRTLRDQGFALENNLSCKLVIPSDQIRLLTVDTDGMDSEAATQKVEETLASATPYQLSELTFVATPNGSDIHVAAVAQQTLKEAHSFAVEHGFIPEGFWLSANGEDALSGSVYEVPASEVDSQSNEVSTAPVAKSPESTPDEASGIPIHPIADTADPTAFRSAQSAESPTISSSVEVKKYFIPAVASSVLLGMVLGLWSLNNDEPTVDAPEPVVAEAPVLVPEPQQDVRTTVEPSAPDVAELAIEPEPVEPNTGDEIDLSATDEAILEALKVAPEPVEEIAGLPDFGAEFHDFTGTAPVEPNPLAEPPLEQLADVYLTSVDRADLSTDTVALPPHESLETDEAFEFTALPGAAGQRFELDERGLVTPTAEGTLNPAGVMVYLGRPSSVPPESPTRFETEPVVVEEVDERLAAIRPRPRPNNLVDQFERQQLGGRSRQELASVRPKLRPESLQSKPEVDETPTALAVVRVPRPKPRPANIAALVAKKPSTQSASLGSTANVATSSDEAGSFQPRAVKPKIPTTASVARQATIDNAINLRKLNLIGVYGTPANRRALVRLPSGRYKKLKVGDRIDGGNVVAIGDSELRYQKRGKNITLKMPRG</sequence>
<evidence type="ECO:0000313" key="3">
    <source>
        <dbReference type="Proteomes" id="UP000271700"/>
    </source>
</evidence>
<comment type="caution">
    <text evidence="2">The sequence shown here is derived from an EMBL/GenBank/DDBJ whole genome shotgun (WGS) entry which is preliminary data.</text>
</comment>
<evidence type="ECO:0008006" key="4">
    <source>
        <dbReference type="Google" id="ProtNLM"/>
    </source>
</evidence>
<gene>
    <name evidence="2" type="ORF">CLV75_0258</name>
</gene>
<feature type="region of interest" description="Disordered" evidence="1">
    <location>
        <begin position="158"/>
        <end position="193"/>
    </location>
</feature>
<accession>A0A497ZLL9</accession>
<feature type="region of interest" description="Disordered" evidence="1">
    <location>
        <begin position="456"/>
        <end position="499"/>
    </location>
</feature>
<name>A0A497ZLL9_9RHOB</name>
<protein>
    <recommendedName>
        <fullName evidence="4">Type IV pilus biogenesis protein PilP</fullName>
    </recommendedName>
</protein>
<dbReference type="RefSeq" id="WP_010439417.1">
    <property type="nucleotide sequence ID" value="NZ_AEYW01000006.1"/>
</dbReference>
<dbReference type="AlphaFoldDB" id="A0A497ZLL9"/>
<keyword evidence="3" id="KW-1185">Reference proteome</keyword>
<organism evidence="2 3">
    <name type="scientific">Ruegeria conchae</name>
    <dbReference type="NCBI Taxonomy" id="981384"/>
    <lineage>
        <taxon>Bacteria</taxon>
        <taxon>Pseudomonadati</taxon>
        <taxon>Pseudomonadota</taxon>
        <taxon>Alphaproteobacteria</taxon>
        <taxon>Rhodobacterales</taxon>
        <taxon>Roseobacteraceae</taxon>
        <taxon>Ruegeria</taxon>
    </lineage>
</organism>